<organism evidence="1">
    <name type="scientific">freshwater metagenome</name>
    <dbReference type="NCBI Taxonomy" id="449393"/>
    <lineage>
        <taxon>unclassified sequences</taxon>
        <taxon>metagenomes</taxon>
        <taxon>ecological metagenomes</taxon>
    </lineage>
</organism>
<dbReference type="AlphaFoldDB" id="A0A6J6N7L1"/>
<protein>
    <submittedName>
        <fullName evidence="1">Unannotated protein</fullName>
    </submittedName>
</protein>
<evidence type="ECO:0000313" key="1">
    <source>
        <dbReference type="EMBL" id="CAB4682600.1"/>
    </source>
</evidence>
<proteinExistence type="predicted"/>
<sequence>MMNVTMLLCDAATEADGKLYILGGGWSQVAAADTPLNLALAIKLGVPWDETPGQHSFKLALMNLDGELVENPEGDGIQAVGQMDVSRPDTVKQGTDIDVPIAITFNGLRLPVGGYRWELEINDEPVARIPFTVLAAATT</sequence>
<dbReference type="Pfam" id="PF22091">
    <property type="entry name" value="DUF6941"/>
    <property type="match status" value="1"/>
</dbReference>
<dbReference type="EMBL" id="CAEZXP010000001">
    <property type="protein sequence ID" value="CAB4682600.1"/>
    <property type="molecule type" value="Genomic_DNA"/>
</dbReference>
<reference evidence="1" key="1">
    <citation type="submission" date="2020-05" db="EMBL/GenBank/DDBJ databases">
        <authorList>
            <person name="Chiriac C."/>
            <person name="Salcher M."/>
            <person name="Ghai R."/>
            <person name="Kavagutti S V."/>
        </authorList>
    </citation>
    <scope>NUCLEOTIDE SEQUENCE</scope>
</reference>
<gene>
    <name evidence="1" type="ORF">UFOPK2399_00047</name>
</gene>
<dbReference type="InterPro" id="IPR054221">
    <property type="entry name" value="DUF6941"/>
</dbReference>
<name>A0A6J6N7L1_9ZZZZ</name>
<accession>A0A6J6N7L1</accession>